<dbReference type="WBParaSite" id="nRc.2.0.1.t47187-RA">
    <property type="protein sequence ID" value="nRc.2.0.1.t47187-RA"/>
    <property type="gene ID" value="nRc.2.0.1.g47187"/>
</dbReference>
<evidence type="ECO:0000313" key="2">
    <source>
        <dbReference type="WBParaSite" id="nRc.2.0.1.t47187-RA"/>
    </source>
</evidence>
<keyword evidence="1" id="KW-1185">Reference proteome</keyword>
<reference evidence="2" key="1">
    <citation type="submission" date="2022-11" db="UniProtKB">
        <authorList>
            <consortium name="WormBaseParasite"/>
        </authorList>
    </citation>
    <scope>IDENTIFICATION</scope>
</reference>
<organism evidence="1 2">
    <name type="scientific">Romanomermis culicivorax</name>
    <name type="common">Nematode worm</name>
    <dbReference type="NCBI Taxonomy" id="13658"/>
    <lineage>
        <taxon>Eukaryota</taxon>
        <taxon>Metazoa</taxon>
        <taxon>Ecdysozoa</taxon>
        <taxon>Nematoda</taxon>
        <taxon>Enoplea</taxon>
        <taxon>Dorylaimia</taxon>
        <taxon>Mermithida</taxon>
        <taxon>Mermithoidea</taxon>
        <taxon>Mermithidae</taxon>
        <taxon>Romanomermis</taxon>
    </lineage>
</organism>
<dbReference type="AlphaFoldDB" id="A0A915L8N9"/>
<protein>
    <submittedName>
        <fullName evidence="2">Uncharacterized protein</fullName>
    </submittedName>
</protein>
<dbReference type="Proteomes" id="UP000887565">
    <property type="component" value="Unplaced"/>
</dbReference>
<proteinExistence type="predicted"/>
<evidence type="ECO:0000313" key="1">
    <source>
        <dbReference type="Proteomes" id="UP000887565"/>
    </source>
</evidence>
<sequence>MSKIVSKEKYRAKDDKQTRNVRRIQNYGESQGIKGWRTKLKADRIFYVGVRDLNFLRKTLLLVILLQSDDRRMAVLAAILLESTRQILHEILRYTLPPEVKFCRYFRRVVFRLKIPTYMPYTSSSLSKDKKITTFEHNLNLEINVRKIDFPASQKGMAMPKKLFRRFTMEVALIGGRNFFRIGRSVPHEIL</sequence>
<name>A0A915L8N9_ROMCU</name>
<accession>A0A915L8N9</accession>